<name>A0ABW2U037_9BACT</name>
<dbReference type="Pfam" id="PF07715">
    <property type="entry name" value="Plug"/>
    <property type="match status" value="1"/>
</dbReference>
<proteinExistence type="predicted"/>
<gene>
    <name evidence="4" type="ORF">ACFQT0_04280</name>
</gene>
<feature type="domain" description="TonB-dependent receptor plug" evidence="3">
    <location>
        <begin position="42"/>
        <end position="118"/>
    </location>
</feature>
<keyword evidence="5" id="KW-1185">Reference proteome</keyword>
<feature type="compositionally biased region" description="Polar residues" evidence="2">
    <location>
        <begin position="213"/>
        <end position="222"/>
    </location>
</feature>
<keyword evidence="4" id="KW-0675">Receptor</keyword>
<accession>A0ABW2U037</accession>
<sequence length="292" mass="31795">MLVPTATQLNEVQVMAPKPLIEHDIDKISYNVEADPESSTLTALEMLRKVPLLSVDADDNLQLNGKSDYQVLINGKPSSLFAQNPSEVFSSMPAGMIKRIEVLTNPPSRYDAQGVGGVLNIITHKKSLNGYNGSLNAGASSPKGLSYGGYTSAKIGLFNVSANAGGQERASPTSRRSSVREDYIRQSRLEQTSTGRNSSHSQYLSGEAGFEPNAQNQASVSYGFNRGRGDNASVQQAHAKWRGRIEAGLPEPERRPQCTIRLRCGAELPAQLQKQRRPIAYPGLQSQHQYQP</sequence>
<dbReference type="PANTHER" id="PTHR30069:SF29">
    <property type="entry name" value="HEMOGLOBIN AND HEMOGLOBIN-HAPTOGLOBIN-BINDING PROTEIN 1-RELATED"/>
    <property type="match status" value="1"/>
</dbReference>
<keyword evidence="1" id="KW-0732">Signal</keyword>
<dbReference type="Gene3D" id="2.170.130.10">
    <property type="entry name" value="TonB-dependent receptor, plug domain"/>
    <property type="match status" value="1"/>
</dbReference>
<dbReference type="SUPFAM" id="SSF56935">
    <property type="entry name" value="Porins"/>
    <property type="match status" value="1"/>
</dbReference>
<organism evidence="4 5">
    <name type="scientific">Hymenobacter humi</name>
    <dbReference type="NCBI Taxonomy" id="1411620"/>
    <lineage>
        <taxon>Bacteria</taxon>
        <taxon>Pseudomonadati</taxon>
        <taxon>Bacteroidota</taxon>
        <taxon>Cytophagia</taxon>
        <taxon>Cytophagales</taxon>
        <taxon>Hymenobacteraceae</taxon>
        <taxon>Hymenobacter</taxon>
    </lineage>
</organism>
<feature type="region of interest" description="Disordered" evidence="2">
    <location>
        <begin position="164"/>
        <end position="257"/>
    </location>
</feature>
<dbReference type="InterPro" id="IPR037066">
    <property type="entry name" value="Plug_dom_sf"/>
</dbReference>
<dbReference type="Proteomes" id="UP001596513">
    <property type="component" value="Unassembled WGS sequence"/>
</dbReference>
<dbReference type="RefSeq" id="WP_380200667.1">
    <property type="nucleotide sequence ID" value="NZ_JBHTEK010000001.1"/>
</dbReference>
<feature type="region of interest" description="Disordered" evidence="2">
    <location>
        <begin position="269"/>
        <end position="292"/>
    </location>
</feature>
<dbReference type="InterPro" id="IPR039426">
    <property type="entry name" value="TonB-dep_rcpt-like"/>
</dbReference>
<dbReference type="InterPro" id="IPR012910">
    <property type="entry name" value="Plug_dom"/>
</dbReference>
<comment type="caution">
    <text evidence="4">The sequence shown here is derived from an EMBL/GenBank/DDBJ whole genome shotgun (WGS) entry which is preliminary data.</text>
</comment>
<evidence type="ECO:0000313" key="4">
    <source>
        <dbReference type="EMBL" id="MFC7666722.1"/>
    </source>
</evidence>
<dbReference type="PANTHER" id="PTHR30069">
    <property type="entry name" value="TONB-DEPENDENT OUTER MEMBRANE RECEPTOR"/>
    <property type="match status" value="1"/>
</dbReference>
<dbReference type="EMBL" id="JBHTEK010000001">
    <property type="protein sequence ID" value="MFC7666722.1"/>
    <property type="molecule type" value="Genomic_DNA"/>
</dbReference>
<evidence type="ECO:0000256" key="2">
    <source>
        <dbReference type="SAM" id="MobiDB-lite"/>
    </source>
</evidence>
<evidence type="ECO:0000256" key="1">
    <source>
        <dbReference type="ARBA" id="ARBA00022729"/>
    </source>
</evidence>
<evidence type="ECO:0000313" key="5">
    <source>
        <dbReference type="Proteomes" id="UP001596513"/>
    </source>
</evidence>
<feature type="compositionally biased region" description="Polar residues" evidence="2">
    <location>
        <begin position="189"/>
        <end position="204"/>
    </location>
</feature>
<feature type="compositionally biased region" description="Polar residues" evidence="2">
    <location>
        <begin position="164"/>
        <end position="176"/>
    </location>
</feature>
<protein>
    <submittedName>
        <fullName evidence="4">TonB-dependent receptor plug domain-containing protein</fullName>
    </submittedName>
</protein>
<reference evidence="5" key="1">
    <citation type="journal article" date="2019" name="Int. J. Syst. Evol. Microbiol.">
        <title>The Global Catalogue of Microorganisms (GCM) 10K type strain sequencing project: providing services to taxonomists for standard genome sequencing and annotation.</title>
        <authorList>
            <consortium name="The Broad Institute Genomics Platform"/>
            <consortium name="The Broad Institute Genome Sequencing Center for Infectious Disease"/>
            <person name="Wu L."/>
            <person name="Ma J."/>
        </authorList>
    </citation>
    <scope>NUCLEOTIDE SEQUENCE [LARGE SCALE GENOMIC DNA]</scope>
    <source>
        <strain evidence="5">JCM 19635</strain>
    </source>
</reference>
<evidence type="ECO:0000259" key="3">
    <source>
        <dbReference type="Pfam" id="PF07715"/>
    </source>
</evidence>
<feature type="compositionally biased region" description="Basic and acidic residues" evidence="2">
    <location>
        <begin position="178"/>
        <end position="188"/>
    </location>
</feature>